<evidence type="ECO:0000256" key="1">
    <source>
        <dbReference type="ARBA" id="ARBA00022603"/>
    </source>
</evidence>
<proteinExistence type="predicted"/>
<dbReference type="GO" id="GO:0032259">
    <property type="term" value="P:methylation"/>
    <property type="evidence" value="ECO:0007669"/>
    <property type="project" value="UniProtKB-KW"/>
</dbReference>
<dbReference type="SUPFAM" id="SSF53335">
    <property type="entry name" value="S-adenosyl-L-methionine-dependent methyltransferases"/>
    <property type="match status" value="1"/>
</dbReference>
<dbReference type="InterPro" id="IPR029063">
    <property type="entry name" value="SAM-dependent_MTases_sf"/>
</dbReference>
<dbReference type="GO" id="GO:0008168">
    <property type="term" value="F:methyltransferase activity"/>
    <property type="evidence" value="ECO:0007669"/>
    <property type="project" value="UniProtKB-KW"/>
</dbReference>
<sequence>MSGDTSMSGGRGVDLPRPRFSRFYARISEALEAEGLAELRREMLAELTGTVLEVGAGNGMNFRHYPGGVTDVIAVEPEPHLRSLAERAAKSAPVAVVVRPGTAGRLPLPDASVDAAVLCLVLCSVDDRPGALAEIRRVVRPGGTLRFLEHTIADSAALRIVQRIADATVWPLLAGGCHTATDPVAELTAAGYDITTSRRLRFPDRRFTQPSSPHVLGIASR</sequence>
<gene>
    <name evidence="5" type="ORF">ACFSE6_11955</name>
</gene>
<dbReference type="EC" id="2.1.1.-" evidence="5"/>
<dbReference type="EMBL" id="JBHUEE010000006">
    <property type="protein sequence ID" value="MFD1718551.1"/>
    <property type="molecule type" value="Genomic_DNA"/>
</dbReference>
<evidence type="ECO:0000313" key="5">
    <source>
        <dbReference type="EMBL" id="MFD1718551.1"/>
    </source>
</evidence>
<dbReference type="Proteomes" id="UP001597277">
    <property type="component" value="Unassembled WGS sequence"/>
</dbReference>
<dbReference type="PROSITE" id="PS01184">
    <property type="entry name" value="UBIE_2"/>
    <property type="match status" value="1"/>
</dbReference>
<dbReference type="InterPro" id="IPR023576">
    <property type="entry name" value="UbiE/COQ5_MeTrFase_CS"/>
</dbReference>
<keyword evidence="1 5" id="KW-0489">Methyltransferase</keyword>
<keyword evidence="2 5" id="KW-0808">Transferase</keyword>
<dbReference type="CDD" id="cd02440">
    <property type="entry name" value="AdoMet_MTases"/>
    <property type="match status" value="1"/>
</dbReference>
<evidence type="ECO:0000259" key="4">
    <source>
        <dbReference type="Pfam" id="PF08241"/>
    </source>
</evidence>
<evidence type="ECO:0000256" key="2">
    <source>
        <dbReference type="ARBA" id="ARBA00022679"/>
    </source>
</evidence>
<dbReference type="InterPro" id="IPR013216">
    <property type="entry name" value="Methyltransf_11"/>
</dbReference>
<protein>
    <submittedName>
        <fullName evidence="5">Class I SAM-dependent methyltransferase</fullName>
        <ecNumber evidence="5">2.1.1.-</ecNumber>
    </submittedName>
</protein>
<evidence type="ECO:0000256" key="3">
    <source>
        <dbReference type="ARBA" id="ARBA00022691"/>
    </source>
</evidence>
<feature type="domain" description="Methyltransferase type 11" evidence="4">
    <location>
        <begin position="52"/>
        <end position="146"/>
    </location>
</feature>
<dbReference type="PANTHER" id="PTHR45036:SF1">
    <property type="entry name" value="METHYLTRANSFERASE LIKE 7A"/>
    <property type="match status" value="1"/>
</dbReference>
<organism evidence="5 6">
    <name type="scientific">Georgenia deserti</name>
    <dbReference type="NCBI Taxonomy" id="2093781"/>
    <lineage>
        <taxon>Bacteria</taxon>
        <taxon>Bacillati</taxon>
        <taxon>Actinomycetota</taxon>
        <taxon>Actinomycetes</taxon>
        <taxon>Micrococcales</taxon>
        <taxon>Bogoriellaceae</taxon>
        <taxon>Georgenia</taxon>
    </lineage>
</organism>
<keyword evidence="6" id="KW-1185">Reference proteome</keyword>
<evidence type="ECO:0000313" key="6">
    <source>
        <dbReference type="Proteomes" id="UP001597277"/>
    </source>
</evidence>
<reference evidence="6" key="1">
    <citation type="journal article" date="2019" name="Int. J. Syst. Evol. Microbiol.">
        <title>The Global Catalogue of Microorganisms (GCM) 10K type strain sequencing project: providing services to taxonomists for standard genome sequencing and annotation.</title>
        <authorList>
            <consortium name="The Broad Institute Genomics Platform"/>
            <consortium name="The Broad Institute Genome Sequencing Center for Infectious Disease"/>
            <person name="Wu L."/>
            <person name="Ma J."/>
        </authorList>
    </citation>
    <scope>NUCLEOTIDE SEQUENCE [LARGE SCALE GENOMIC DNA]</scope>
    <source>
        <strain evidence="6">JCM 17130</strain>
    </source>
</reference>
<dbReference type="InterPro" id="IPR052356">
    <property type="entry name" value="Thiol_S-MT"/>
</dbReference>
<dbReference type="RefSeq" id="WP_388007068.1">
    <property type="nucleotide sequence ID" value="NZ_JBHUEE010000006.1"/>
</dbReference>
<dbReference type="PANTHER" id="PTHR45036">
    <property type="entry name" value="METHYLTRANSFERASE LIKE 7B"/>
    <property type="match status" value="1"/>
</dbReference>
<keyword evidence="3" id="KW-0949">S-adenosyl-L-methionine</keyword>
<dbReference type="Gene3D" id="3.40.50.150">
    <property type="entry name" value="Vaccinia Virus protein VP39"/>
    <property type="match status" value="1"/>
</dbReference>
<name>A0ABW4L4P2_9MICO</name>
<comment type="caution">
    <text evidence="5">The sequence shown here is derived from an EMBL/GenBank/DDBJ whole genome shotgun (WGS) entry which is preliminary data.</text>
</comment>
<dbReference type="Pfam" id="PF08241">
    <property type="entry name" value="Methyltransf_11"/>
    <property type="match status" value="1"/>
</dbReference>
<accession>A0ABW4L4P2</accession>